<keyword evidence="1" id="KW-0732">Signal</keyword>
<dbReference type="STRING" id="1843580.A7D17_02020"/>
<dbReference type="EMBL" id="JAYFSO010000001">
    <property type="protein sequence ID" value="MEA5122514.1"/>
    <property type="molecule type" value="Genomic_DNA"/>
</dbReference>
<feature type="chain" id="PRO_5008392973" description="Secreted protein" evidence="1">
    <location>
        <begin position="32"/>
        <end position="112"/>
    </location>
</feature>
<name>A0A1A9MCQ0_9XANT</name>
<comment type="caution">
    <text evidence="3">The sequence shown here is derived from an EMBL/GenBank/DDBJ whole genome shotgun (WGS) entry which is preliminary data.</text>
</comment>
<evidence type="ECO:0008006" key="6">
    <source>
        <dbReference type="Google" id="ProtNLM"/>
    </source>
</evidence>
<sequence length="112" mass="11418">MSRALSWYLSSLLMMASVFLIGCVAAPPTDAATPPPASAKPITVVTTCKVDADCAVKNVGNCCGAYPACVNVSSPTDPKGVMAQCQSSGMMSVCGFREISACQCVSGQCTAK</sequence>
<accession>A0A1A9MCQ0</accession>
<reference evidence="2 5" key="2">
    <citation type="submission" date="2023-12" db="EMBL/GenBank/DDBJ databases">
        <title>Genome sequencing of Xanthomonas floridensis.</title>
        <authorList>
            <person name="Greer S."/>
            <person name="Harrison J."/>
            <person name="Grant M."/>
            <person name="Vicente J."/>
            <person name="Studholme D."/>
        </authorList>
    </citation>
    <scope>NUCLEOTIDE SEQUENCE [LARGE SCALE GENOMIC DNA]</scope>
    <source>
        <strain evidence="2 5">WHRI 8848</strain>
    </source>
</reference>
<dbReference type="AlphaFoldDB" id="A0A1A9MCQ0"/>
<evidence type="ECO:0000313" key="4">
    <source>
        <dbReference type="Proteomes" id="UP000077659"/>
    </source>
</evidence>
<dbReference type="EMBL" id="LXNG01000012">
    <property type="protein sequence ID" value="OAG67968.1"/>
    <property type="molecule type" value="Genomic_DNA"/>
</dbReference>
<reference evidence="3 4" key="1">
    <citation type="submission" date="2016-05" db="EMBL/GenBank/DDBJ databases">
        <title>Pathogenic, phenotypic and molecular characterisation of Xanthomonas nasturtii sp. nov. and Xanthomonas floridensis sp. nov., new species of Xanthomonas associated with watercress production in Florida.</title>
        <authorList>
            <person name="Vicente J.G."/>
            <person name="Rothwell S."/>
            <person name="Holub E.B."/>
            <person name="Studholme D.J."/>
        </authorList>
    </citation>
    <scope>NUCLEOTIDE SEQUENCE [LARGE SCALE GENOMIC DNA]</scope>
    <source>
        <strain evidence="3 4">WHRI 8848</strain>
    </source>
</reference>
<evidence type="ECO:0000313" key="5">
    <source>
        <dbReference type="Proteomes" id="UP001303614"/>
    </source>
</evidence>
<dbReference type="Proteomes" id="UP001303614">
    <property type="component" value="Unassembled WGS sequence"/>
</dbReference>
<evidence type="ECO:0000313" key="2">
    <source>
        <dbReference type="EMBL" id="MEA5122514.1"/>
    </source>
</evidence>
<keyword evidence="5" id="KW-1185">Reference proteome</keyword>
<gene>
    <name evidence="3" type="ORF">A7D17_02020</name>
    <name evidence="2" type="ORF">VB146_01260</name>
</gene>
<dbReference type="Proteomes" id="UP000077659">
    <property type="component" value="Unassembled WGS sequence"/>
</dbReference>
<proteinExistence type="predicted"/>
<organism evidence="3 4">
    <name type="scientific">Xanthomonas floridensis</name>
    <dbReference type="NCBI Taxonomy" id="1843580"/>
    <lineage>
        <taxon>Bacteria</taxon>
        <taxon>Pseudomonadati</taxon>
        <taxon>Pseudomonadota</taxon>
        <taxon>Gammaproteobacteria</taxon>
        <taxon>Lysobacterales</taxon>
        <taxon>Lysobacteraceae</taxon>
        <taxon>Xanthomonas</taxon>
    </lineage>
</organism>
<dbReference type="PROSITE" id="PS51257">
    <property type="entry name" value="PROKAR_LIPOPROTEIN"/>
    <property type="match status" value="1"/>
</dbReference>
<evidence type="ECO:0000256" key="1">
    <source>
        <dbReference type="SAM" id="SignalP"/>
    </source>
</evidence>
<dbReference type="RefSeq" id="WP_064508587.1">
    <property type="nucleotide sequence ID" value="NZ_JAYFSN010000004.1"/>
</dbReference>
<dbReference type="OrthoDB" id="5959317at2"/>
<feature type="signal peptide" evidence="1">
    <location>
        <begin position="1"/>
        <end position="31"/>
    </location>
</feature>
<protein>
    <recommendedName>
        <fullName evidence="6">Secreted protein</fullName>
    </recommendedName>
</protein>
<evidence type="ECO:0000313" key="3">
    <source>
        <dbReference type="EMBL" id="OAG67968.1"/>
    </source>
</evidence>